<dbReference type="Gene3D" id="1.10.10.10">
    <property type="entry name" value="Winged helix-like DNA-binding domain superfamily/Winged helix DNA-binding domain"/>
    <property type="match status" value="1"/>
</dbReference>
<name>A0ABT2RMD1_9FIRM</name>
<proteinExistence type="predicted"/>
<keyword evidence="2" id="KW-1185">Reference proteome</keyword>
<dbReference type="SUPFAM" id="SSF46785">
    <property type="entry name" value="Winged helix' DNA-binding domain"/>
    <property type="match status" value="1"/>
</dbReference>
<dbReference type="InterPro" id="IPR002481">
    <property type="entry name" value="FUR"/>
</dbReference>
<dbReference type="InterPro" id="IPR036390">
    <property type="entry name" value="WH_DNA-bd_sf"/>
</dbReference>
<sequence length="132" mass="15008">MQKDEIIARLREKGFRITKQRELLIDIILEENHSCCKEIYVLAHKKDPGIGTATVYRTVTALEQIGALERKTAFQLCGRERESRIYCLVEMEDDTTVELDDTAMERIIGKGLAGCGYSEGKGIKNIRIMQSK</sequence>
<reference evidence="1 2" key="1">
    <citation type="journal article" date="2021" name="ISME Commun">
        <title>Automated analysis of genomic sequences facilitates high-throughput and comprehensive description of bacteria.</title>
        <authorList>
            <person name="Hitch T.C.A."/>
        </authorList>
    </citation>
    <scope>NUCLEOTIDE SEQUENCE [LARGE SCALE GENOMIC DNA]</scope>
    <source>
        <strain evidence="1 2">Sanger_03</strain>
    </source>
</reference>
<dbReference type="EMBL" id="JAOQJU010000007">
    <property type="protein sequence ID" value="MCU6686451.1"/>
    <property type="molecule type" value="Genomic_DNA"/>
</dbReference>
<dbReference type="InterPro" id="IPR036388">
    <property type="entry name" value="WH-like_DNA-bd_sf"/>
</dbReference>
<dbReference type="Pfam" id="PF01475">
    <property type="entry name" value="FUR"/>
    <property type="match status" value="1"/>
</dbReference>
<organism evidence="1 2">
    <name type="scientific">Dorea acetigenes</name>
    <dbReference type="NCBI Taxonomy" id="2981787"/>
    <lineage>
        <taxon>Bacteria</taxon>
        <taxon>Bacillati</taxon>
        <taxon>Bacillota</taxon>
        <taxon>Clostridia</taxon>
        <taxon>Lachnospirales</taxon>
        <taxon>Lachnospiraceae</taxon>
        <taxon>Dorea</taxon>
    </lineage>
</organism>
<protein>
    <submittedName>
        <fullName evidence="1">Transcriptional repressor</fullName>
    </submittedName>
</protein>
<evidence type="ECO:0000313" key="1">
    <source>
        <dbReference type="EMBL" id="MCU6686451.1"/>
    </source>
</evidence>
<dbReference type="Proteomes" id="UP001652431">
    <property type="component" value="Unassembled WGS sequence"/>
</dbReference>
<gene>
    <name evidence="1" type="ORF">OCV99_07790</name>
</gene>
<comment type="caution">
    <text evidence="1">The sequence shown here is derived from an EMBL/GenBank/DDBJ whole genome shotgun (WGS) entry which is preliminary data.</text>
</comment>
<evidence type="ECO:0000313" key="2">
    <source>
        <dbReference type="Proteomes" id="UP001652431"/>
    </source>
</evidence>
<dbReference type="RefSeq" id="WP_262575196.1">
    <property type="nucleotide sequence ID" value="NZ_JAOQJU010000007.1"/>
</dbReference>
<accession>A0ABT2RMD1</accession>